<dbReference type="EC" id="3.5.4.-" evidence="2"/>
<evidence type="ECO:0000256" key="1">
    <source>
        <dbReference type="ARBA" id="ARBA00010552"/>
    </source>
</evidence>
<dbReference type="Pfam" id="PF01042">
    <property type="entry name" value="Ribonuc_L-PSP"/>
    <property type="match status" value="1"/>
</dbReference>
<accession>A0ABN8KNH9</accession>
<name>A0ABN8KNH9_9BACI</name>
<dbReference type="InterPro" id="IPR006056">
    <property type="entry name" value="RidA"/>
</dbReference>
<dbReference type="CDD" id="cd00448">
    <property type="entry name" value="YjgF_YER057c_UK114_family"/>
    <property type="match status" value="1"/>
</dbReference>
<reference evidence="2" key="1">
    <citation type="submission" date="2022-04" db="EMBL/GenBank/DDBJ databases">
        <authorList>
            <person name="Criscuolo A."/>
        </authorList>
    </citation>
    <scope>NUCLEOTIDE SEQUENCE</scope>
    <source>
        <strain evidence="2">CIP111895</strain>
    </source>
</reference>
<keyword evidence="3" id="KW-1185">Reference proteome</keyword>
<dbReference type="PANTHER" id="PTHR11803:SF58">
    <property type="entry name" value="PROTEIN HMF1-RELATED"/>
    <property type="match status" value="1"/>
</dbReference>
<gene>
    <name evidence="2" type="primary">tdcF_1</name>
    <name evidence="2" type="ORF">BACCIP111895_02303</name>
</gene>
<dbReference type="PANTHER" id="PTHR11803">
    <property type="entry name" value="2-IMINOBUTANOATE/2-IMINOPROPANOATE DEAMINASE RIDA"/>
    <property type="match status" value="1"/>
</dbReference>
<dbReference type="SUPFAM" id="SSF55298">
    <property type="entry name" value="YjgF-like"/>
    <property type="match status" value="1"/>
</dbReference>
<protein>
    <submittedName>
        <fullName evidence="2">Reactive intermediate deaminase TdcF</fullName>
        <ecNumber evidence="2">3.5.4.-</ecNumber>
    </submittedName>
</protein>
<dbReference type="NCBIfam" id="TIGR00004">
    <property type="entry name" value="Rid family detoxifying hydrolase"/>
    <property type="match status" value="1"/>
</dbReference>
<keyword evidence="2" id="KW-0378">Hydrolase</keyword>
<proteinExistence type="inferred from homology"/>
<dbReference type="RefSeq" id="WP_248735416.1">
    <property type="nucleotide sequence ID" value="NZ_CALBWS010000013.1"/>
</dbReference>
<sequence length="121" mass="13582">MKKYPEAIGPYSAFRKTGNLLFTSGQLPINPETNEFPSDKIEDQTRQSLLNVKAILDENSCTMDNIVKTTVYLNDMNDFSAMNEAYKEFFVSPYPGRTAVAVEKLPKNALVEIEVIAVLDN</sequence>
<dbReference type="GO" id="GO:0016787">
    <property type="term" value="F:hydrolase activity"/>
    <property type="evidence" value="ECO:0007669"/>
    <property type="project" value="UniProtKB-KW"/>
</dbReference>
<dbReference type="Gene3D" id="3.30.1330.40">
    <property type="entry name" value="RutC-like"/>
    <property type="match status" value="1"/>
</dbReference>
<organism evidence="2 3">
    <name type="scientific">Neobacillus rhizosphaerae</name>
    <dbReference type="NCBI Taxonomy" id="2880965"/>
    <lineage>
        <taxon>Bacteria</taxon>
        <taxon>Bacillati</taxon>
        <taxon>Bacillota</taxon>
        <taxon>Bacilli</taxon>
        <taxon>Bacillales</taxon>
        <taxon>Bacillaceae</taxon>
        <taxon>Neobacillus</taxon>
    </lineage>
</organism>
<dbReference type="Proteomes" id="UP000838308">
    <property type="component" value="Unassembled WGS sequence"/>
</dbReference>
<comment type="caution">
    <text evidence="2">The sequence shown here is derived from an EMBL/GenBank/DDBJ whole genome shotgun (WGS) entry which is preliminary data.</text>
</comment>
<dbReference type="EMBL" id="CALBWS010000013">
    <property type="protein sequence ID" value="CAH2715119.1"/>
    <property type="molecule type" value="Genomic_DNA"/>
</dbReference>
<comment type="similarity">
    <text evidence="1">Belongs to the RutC family.</text>
</comment>
<dbReference type="InterPro" id="IPR035959">
    <property type="entry name" value="RutC-like_sf"/>
</dbReference>
<evidence type="ECO:0000313" key="3">
    <source>
        <dbReference type="Proteomes" id="UP000838308"/>
    </source>
</evidence>
<evidence type="ECO:0000313" key="2">
    <source>
        <dbReference type="EMBL" id="CAH2715119.1"/>
    </source>
</evidence>
<dbReference type="InterPro" id="IPR006175">
    <property type="entry name" value="YjgF/YER057c/UK114"/>
</dbReference>